<dbReference type="CDD" id="cd13136">
    <property type="entry name" value="MATE_DinF_like"/>
    <property type="match status" value="1"/>
</dbReference>
<dbReference type="GO" id="GO:0005886">
    <property type="term" value="C:plasma membrane"/>
    <property type="evidence" value="ECO:0007669"/>
    <property type="project" value="TreeGrafter"/>
</dbReference>
<dbReference type="InterPro" id="IPR002528">
    <property type="entry name" value="MATE_fam"/>
</dbReference>
<evidence type="ECO:0000256" key="1">
    <source>
        <dbReference type="ARBA" id="ARBA00004141"/>
    </source>
</evidence>
<feature type="transmembrane region" description="Helical" evidence="6">
    <location>
        <begin position="233"/>
        <end position="251"/>
    </location>
</feature>
<dbReference type="AlphaFoldDB" id="E6WYF1"/>
<comment type="similarity">
    <text evidence="2">Belongs to the multi antimicrobial extrusion (MATE) (TC 2.A.66.1) family.</text>
</comment>
<accession>E6WYF1</accession>
<dbReference type="RefSeq" id="WP_013554154.1">
    <property type="nucleotide sequence ID" value="NC_014935.1"/>
</dbReference>
<dbReference type="eggNOG" id="COG0534">
    <property type="taxonomic scope" value="Bacteria"/>
</dbReference>
<evidence type="ECO:0000256" key="6">
    <source>
        <dbReference type="SAM" id="Phobius"/>
    </source>
</evidence>
<protein>
    <submittedName>
        <fullName evidence="7">MATE efflux family protein</fullName>
    </submittedName>
</protein>
<feature type="transmembrane region" description="Helical" evidence="6">
    <location>
        <begin position="399"/>
        <end position="422"/>
    </location>
</feature>
<dbReference type="PANTHER" id="PTHR42893:SF46">
    <property type="entry name" value="PROTEIN DETOXIFICATION 44, CHLOROPLASTIC"/>
    <property type="match status" value="1"/>
</dbReference>
<reference evidence="7 8" key="1">
    <citation type="journal article" date="2011" name="Stand. Genomic Sci.">
        <title>Complete genome sequence of Nitratifractor salsuginis type strain (E9I37-1).</title>
        <authorList>
            <person name="Anderson I."/>
            <person name="Sikorski J."/>
            <person name="Zeytun A."/>
            <person name="Nolan M."/>
            <person name="Lapidus A."/>
            <person name="Lucas S."/>
            <person name="Hammon N."/>
            <person name="Deshpande S."/>
            <person name="Cheng J.F."/>
            <person name="Tapia R."/>
            <person name="Han C."/>
            <person name="Goodwin L."/>
            <person name="Pitluck S."/>
            <person name="Liolios K."/>
            <person name="Pagani I."/>
            <person name="Ivanova N."/>
            <person name="Huntemann M."/>
            <person name="Mavromatis K."/>
            <person name="Ovchinikova G."/>
            <person name="Pati A."/>
            <person name="Chen A."/>
            <person name="Palaniappan K."/>
            <person name="Land M."/>
            <person name="Hauser L."/>
            <person name="Brambilla E.M."/>
            <person name="Ngatchou-Djao O.D."/>
            <person name="Rohde M."/>
            <person name="Tindall B.J."/>
            <person name="Goker M."/>
            <person name="Detter J.C."/>
            <person name="Woyke T."/>
            <person name="Bristow J."/>
            <person name="Eisen J.A."/>
            <person name="Markowitz V."/>
            <person name="Hugenholtz P."/>
            <person name="Klenk H.P."/>
            <person name="Kyrpides N.C."/>
        </authorList>
    </citation>
    <scope>NUCLEOTIDE SEQUENCE [LARGE SCALE GENOMIC DNA]</scope>
    <source>
        <strain evidence="8">DSM 16511 / JCM 12458 / E9I37-1</strain>
    </source>
</reference>
<dbReference type="NCBIfam" id="TIGR00797">
    <property type="entry name" value="matE"/>
    <property type="match status" value="1"/>
</dbReference>
<comment type="subcellular location">
    <subcellularLocation>
        <location evidence="1">Membrane</location>
        <topology evidence="1">Multi-pass membrane protein</topology>
    </subcellularLocation>
</comment>
<dbReference type="GO" id="GO:0042910">
    <property type="term" value="F:xenobiotic transmembrane transporter activity"/>
    <property type="evidence" value="ECO:0007669"/>
    <property type="project" value="InterPro"/>
</dbReference>
<feature type="transmembrane region" description="Helical" evidence="6">
    <location>
        <begin position="182"/>
        <end position="203"/>
    </location>
</feature>
<dbReference type="InterPro" id="IPR044644">
    <property type="entry name" value="DinF-like"/>
</dbReference>
<feature type="transmembrane region" description="Helical" evidence="6">
    <location>
        <begin position="257"/>
        <end position="280"/>
    </location>
</feature>
<evidence type="ECO:0000256" key="3">
    <source>
        <dbReference type="ARBA" id="ARBA00022692"/>
    </source>
</evidence>
<dbReference type="OrthoDB" id="9789527at2"/>
<feature type="transmembrane region" description="Helical" evidence="6">
    <location>
        <begin position="344"/>
        <end position="362"/>
    </location>
</feature>
<feature type="transmembrane region" description="Helical" evidence="6">
    <location>
        <begin position="301"/>
        <end position="324"/>
    </location>
</feature>
<evidence type="ECO:0000313" key="8">
    <source>
        <dbReference type="Proteomes" id="UP000008633"/>
    </source>
</evidence>
<dbReference type="PANTHER" id="PTHR42893">
    <property type="entry name" value="PROTEIN DETOXIFICATION 44, CHLOROPLASTIC-RELATED"/>
    <property type="match status" value="1"/>
</dbReference>
<keyword evidence="8" id="KW-1185">Reference proteome</keyword>
<evidence type="ECO:0000256" key="2">
    <source>
        <dbReference type="ARBA" id="ARBA00010199"/>
    </source>
</evidence>
<feature type="transmembrane region" description="Helical" evidence="6">
    <location>
        <begin position="153"/>
        <end position="176"/>
    </location>
</feature>
<dbReference type="HOGENOM" id="CLU_012893_16_0_7"/>
<keyword evidence="3 6" id="KW-0812">Transmembrane</keyword>
<feature type="transmembrane region" description="Helical" evidence="6">
    <location>
        <begin position="374"/>
        <end position="393"/>
    </location>
</feature>
<dbReference type="GO" id="GO:0015297">
    <property type="term" value="F:antiporter activity"/>
    <property type="evidence" value="ECO:0007669"/>
    <property type="project" value="InterPro"/>
</dbReference>
<gene>
    <name evidence="7" type="ordered locus">Nitsa_1210</name>
</gene>
<feature type="transmembrane region" description="Helical" evidence="6">
    <location>
        <begin position="85"/>
        <end position="107"/>
    </location>
</feature>
<keyword evidence="5 6" id="KW-0472">Membrane</keyword>
<dbReference type="Pfam" id="PF01554">
    <property type="entry name" value="MatE"/>
    <property type="match status" value="2"/>
</dbReference>
<name>E6WYF1_NITSE</name>
<feature type="transmembrane region" description="Helical" evidence="6">
    <location>
        <begin position="35"/>
        <end position="58"/>
    </location>
</feature>
<sequence length="430" mass="47931">MNRQILRLALPNILANISVPLISSVDTALMGHLSAAHLAALGIGGMIFMFLYSSFGFLRMGTTGMTAQAFGAGDGHTLSATLYRAMILALILALPMIIFENIIFGLAAEWMNVEASYRSLAQEYFSIRIWTAPAVLLMFVLTGFFFGMQNSRYPLYVTVLVNLVNVGLSIFLVRVLEWGIAGAAWGTVVAQYAGLAYAFWLLGRYRASIQRVRRRELLRWEALSRFFHVNRNIFIRTLALTFSLAFFYAQAAKGGEVTLSVMILLLQFLIWSSFAIDGFANAAESLVGRYYGAGDRRSFAAAVKYSLLWGGGLAILFSVSYGLWGGAILRIFTDSPPVLEAAERLLPLASLLPLLAFAAFIYDGIFIGMTAVKAMRNAVLSATAIYLGSYYLLKSFLPLEWALWISFLGFFFYRGVLQWWMFRRKGWELK</sequence>
<feature type="transmembrane region" description="Helical" evidence="6">
    <location>
        <begin position="127"/>
        <end position="146"/>
    </location>
</feature>
<dbReference type="STRING" id="749222.Nitsa_1210"/>
<dbReference type="EMBL" id="CP002452">
    <property type="protein sequence ID" value="ADV46463.1"/>
    <property type="molecule type" value="Genomic_DNA"/>
</dbReference>
<evidence type="ECO:0000313" key="7">
    <source>
        <dbReference type="EMBL" id="ADV46463.1"/>
    </source>
</evidence>
<evidence type="ECO:0000256" key="5">
    <source>
        <dbReference type="ARBA" id="ARBA00023136"/>
    </source>
</evidence>
<dbReference type="Proteomes" id="UP000008633">
    <property type="component" value="Chromosome"/>
</dbReference>
<keyword evidence="4 6" id="KW-1133">Transmembrane helix</keyword>
<evidence type="ECO:0000256" key="4">
    <source>
        <dbReference type="ARBA" id="ARBA00022989"/>
    </source>
</evidence>
<dbReference type="KEGG" id="nsa:Nitsa_1210"/>
<proteinExistence type="inferred from homology"/>
<organism evidence="7 8">
    <name type="scientific">Nitratifractor salsuginis (strain DSM 16511 / JCM 12458 / E9I37-1)</name>
    <dbReference type="NCBI Taxonomy" id="749222"/>
    <lineage>
        <taxon>Bacteria</taxon>
        <taxon>Pseudomonadati</taxon>
        <taxon>Campylobacterota</taxon>
        <taxon>Epsilonproteobacteria</taxon>
        <taxon>Campylobacterales</taxon>
        <taxon>Sulfurovaceae</taxon>
        <taxon>Nitratifractor</taxon>
    </lineage>
</organism>
<reference evidence="8" key="2">
    <citation type="submission" date="2011-01" db="EMBL/GenBank/DDBJ databases">
        <title>The complete genome of Nitratifractor salsuginis DSM 16511.</title>
        <authorList>
            <consortium name="US DOE Joint Genome Institute (JGI-PGF)"/>
            <person name="Lucas S."/>
            <person name="Copeland A."/>
            <person name="Lapidus A."/>
            <person name="Bruce D."/>
            <person name="Goodwin L."/>
            <person name="Pitluck S."/>
            <person name="Kyrpides N."/>
            <person name="Mavromatis K."/>
            <person name="Ivanova N."/>
            <person name="Mikhailova N."/>
            <person name="Zeytun A."/>
            <person name="Detter J.C."/>
            <person name="Tapia R."/>
            <person name="Han C."/>
            <person name="Land M."/>
            <person name="Hauser L."/>
            <person name="Markowitz V."/>
            <person name="Cheng J.-F."/>
            <person name="Hugenholtz P."/>
            <person name="Woyke T."/>
            <person name="Wu D."/>
            <person name="Tindall B."/>
            <person name="Schuetze A."/>
            <person name="Brambilla E."/>
            <person name="Klenk H.-P."/>
            <person name="Eisen J.A."/>
        </authorList>
    </citation>
    <scope>NUCLEOTIDE SEQUENCE [LARGE SCALE GENOMIC DNA]</scope>
    <source>
        <strain evidence="8">DSM 16511 / JCM 12458 / E9I37-1</strain>
    </source>
</reference>